<organism evidence="1 2">
    <name type="scientific">Akanthomyces muscarius</name>
    <name type="common">Entomopathogenic fungus</name>
    <name type="synonym">Lecanicillium muscarium</name>
    <dbReference type="NCBI Taxonomy" id="2231603"/>
    <lineage>
        <taxon>Eukaryota</taxon>
        <taxon>Fungi</taxon>
        <taxon>Dikarya</taxon>
        <taxon>Ascomycota</taxon>
        <taxon>Pezizomycotina</taxon>
        <taxon>Sordariomycetes</taxon>
        <taxon>Hypocreomycetidae</taxon>
        <taxon>Hypocreales</taxon>
        <taxon>Cordycipitaceae</taxon>
        <taxon>Akanthomyces</taxon>
    </lineage>
</organism>
<dbReference type="Proteomes" id="UP001144673">
    <property type="component" value="Chromosome 1"/>
</dbReference>
<dbReference type="AlphaFoldDB" id="A0A9W8UTZ9"/>
<evidence type="ECO:0000313" key="1">
    <source>
        <dbReference type="EMBL" id="KAJ4165773.1"/>
    </source>
</evidence>
<dbReference type="GeneID" id="80894550"/>
<accession>A0A9W8UTZ9</accession>
<gene>
    <name evidence="1" type="ORF">LMH87_007391</name>
</gene>
<dbReference type="Gene3D" id="3.40.50.300">
    <property type="entry name" value="P-loop containing nucleotide triphosphate hydrolases"/>
    <property type="match status" value="1"/>
</dbReference>
<proteinExistence type="predicted"/>
<sequence>MFRMESKTIILIGPEGAGKSTIGALLATSLAKPLYSLDRHRDALYAPYGYSPAVAQSIYDTHGLWAFYAHWTVFEFQAVCHILGNAARQPDEFFGKILDFGAGHSVYDNPEELAAVEALMAPFEHVFLVLPCEDVDEAARIMEARRGKELGLNRHFLTHESNGRLAKYTIYTKDRAPEECAEEILQILRRGSQSREGEEASLSTVV</sequence>
<dbReference type="KEGG" id="amus:LMH87_007391"/>
<dbReference type="InterPro" id="IPR027417">
    <property type="entry name" value="P-loop_NTPase"/>
</dbReference>
<dbReference type="RefSeq" id="XP_056060688.1">
    <property type="nucleotide sequence ID" value="XM_056192471.1"/>
</dbReference>
<name>A0A9W8UTZ9_AKAMU</name>
<protein>
    <recommendedName>
        <fullName evidence="3">Shikimate kinase</fullName>
    </recommendedName>
</protein>
<dbReference type="EMBL" id="JAJHUN010000001">
    <property type="protein sequence ID" value="KAJ4165773.1"/>
    <property type="molecule type" value="Genomic_DNA"/>
</dbReference>
<reference evidence="1" key="1">
    <citation type="journal article" date="2023" name="Access Microbiol">
        <title>De-novo genome assembly for Akanthomyces muscarius, a biocontrol agent of insect agricultural pests.</title>
        <authorList>
            <person name="Erdos Z."/>
            <person name="Studholme D.J."/>
            <person name="Raymond B."/>
            <person name="Sharma M."/>
        </authorList>
    </citation>
    <scope>NUCLEOTIDE SEQUENCE</scope>
    <source>
        <strain evidence="1">Ve6</strain>
    </source>
</reference>
<keyword evidence="2" id="KW-1185">Reference proteome</keyword>
<comment type="caution">
    <text evidence="1">The sequence shown here is derived from an EMBL/GenBank/DDBJ whole genome shotgun (WGS) entry which is preliminary data.</text>
</comment>
<dbReference type="SUPFAM" id="SSF52540">
    <property type="entry name" value="P-loop containing nucleoside triphosphate hydrolases"/>
    <property type="match status" value="1"/>
</dbReference>
<evidence type="ECO:0008006" key="3">
    <source>
        <dbReference type="Google" id="ProtNLM"/>
    </source>
</evidence>
<evidence type="ECO:0000313" key="2">
    <source>
        <dbReference type="Proteomes" id="UP001144673"/>
    </source>
</evidence>